<comment type="caution">
    <text evidence="1">The sequence shown here is derived from an EMBL/GenBank/DDBJ whole genome shotgun (WGS) entry which is preliminary data.</text>
</comment>
<protein>
    <submittedName>
        <fullName evidence="1">Uncharacterized protein</fullName>
    </submittedName>
</protein>
<dbReference type="Proteomes" id="UP000499080">
    <property type="component" value="Unassembled WGS sequence"/>
</dbReference>
<gene>
    <name evidence="1" type="ORF">AVEN_173847_1</name>
</gene>
<dbReference type="EMBL" id="BGPR01013424">
    <property type="protein sequence ID" value="GBN60579.1"/>
    <property type="molecule type" value="Genomic_DNA"/>
</dbReference>
<name>A0A4Y2QAI6_ARAVE</name>
<evidence type="ECO:0000313" key="1">
    <source>
        <dbReference type="EMBL" id="GBN60579.1"/>
    </source>
</evidence>
<keyword evidence="2" id="KW-1185">Reference proteome</keyword>
<proteinExistence type="predicted"/>
<dbReference type="AlphaFoldDB" id="A0A4Y2QAI6"/>
<accession>A0A4Y2QAI6</accession>
<reference evidence="1 2" key="1">
    <citation type="journal article" date="2019" name="Sci. Rep.">
        <title>Orb-weaving spider Araneus ventricosus genome elucidates the spidroin gene catalogue.</title>
        <authorList>
            <person name="Kono N."/>
            <person name="Nakamura H."/>
            <person name="Ohtoshi R."/>
            <person name="Moran D.A.P."/>
            <person name="Shinohara A."/>
            <person name="Yoshida Y."/>
            <person name="Fujiwara M."/>
            <person name="Mori M."/>
            <person name="Tomita M."/>
            <person name="Arakawa K."/>
        </authorList>
    </citation>
    <scope>NUCLEOTIDE SEQUENCE [LARGE SCALE GENOMIC DNA]</scope>
</reference>
<sequence length="181" mass="21486">MFSFIRATTLSFTLRRLFCSKSGEPAIVLHAPASTVAVPLWSKLMLAQQFAINRLLRSKRILVGRDRKENVAFDNEETPMQTLLCGCDCRYLVKLRRVTKWPRFFLKKLMMAHYDDFNRINSSTTLHWIAAVVAYVFRNVINGRDFFYRSFFRANCVIFFVKRQKAEEDPDFHFILLRFYY</sequence>
<evidence type="ECO:0000313" key="2">
    <source>
        <dbReference type="Proteomes" id="UP000499080"/>
    </source>
</evidence>
<organism evidence="1 2">
    <name type="scientific">Araneus ventricosus</name>
    <name type="common">Orbweaver spider</name>
    <name type="synonym">Epeira ventricosa</name>
    <dbReference type="NCBI Taxonomy" id="182803"/>
    <lineage>
        <taxon>Eukaryota</taxon>
        <taxon>Metazoa</taxon>
        <taxon>Ecdysozoa</taxon>
        <taxon>Arthropoda</taxon>
        <taxon>Chelicerata</taxon>
        <taxon>Arachnida</taxon>
        <taxon>Araneae</taxon>
        <taxon>Araneomorphae</taxon>
        <taxon>Entelegynae</taxon>
        <taxon>Araneoidea</taxon>
        <taxon>Araneidae</taxon>
        <taxon>Araneus</taxon>
    </lineage>
</organism>